<dbReference type="RefSeq" id="WP_303540762.1">
    <property type="nucleotide sequence ID" value="NZ_JAUOTP010000002.1"/>
</dbReference>
<dbReference type="Gene3D" id="3.40.50.720">
    <property type="entry name" value="NAD(P)-binding Rossmann-like Domain"/>
    <property type="match status" value="1"/>
</dbReference>
<accession>A0ABT8Y6K8</accession>
<dbReference type="Pfam" id="PF13478">
    <property type="entry name" value="XdhC_C"/>
    <property type="match status" value="1"/>
</dbReference>
<name>A0ABT8Y6K8_9SPHN</name>
<reference evidence="4" key="1">
    <citation type="submission" date="2023-07" db="EMBL/GenBank/DDBJ databases">
        <authorList>
            <person name="Kim M."/>
        </authorList>
    </citation>
    <scope>NUCLEOTIDE SEQUENCE</scope>
    <source>
        <strain evidence="4">BIUV-7</strain>
    </source>
</reference>
<dbReference type="EMBL" id="JAUOTP010000002">
    <property type="protein sequence ID" value="MDO6413963.1"/>
    <property type="molecule type" value="Genomic_DNA"/>
</dbReference>
<feature type="domain" description="XdhC- CoxI" evidence="2">
    <location>
        <begin position="8"/>
        <end position="62"/>
    </location>
</feature>
<dbReference type="Pfam" id="PF02625">
    <property type="entry name" value="XdhC_CoxI"/>
    <property type="match status" value="1"/>
</dbReference>
<dbReference type="PANTHER" id="PTHR30388">
    <property type="entry name" value="ALDEHYDE OXIDOREDUCTASE MOLYBDENUM COFACTOR ASSEMBLY PROTEIN"/>
    <property type="match status" value="1"/>
</dbReference>
<feature type="domain" description="XdhC Rossmann" evidence="3">
    <location>
        <begin position="142"/>
        <end position="277"/>
    </location>
</feature>
<dbReference type="InterPro" id="IPR027051">
    <property type="entry name" value="XdhC_Rossmann_dom"/>
</dbReference>
<dbReference type="NCBIfam" id="TIGR02964">
    <property type="entry name" value="xanthine_xdhC"/>
    <property type="match status" value="1"/>
</dbReference>
<proteinExistence type="predicted"/>
<gene>
    <name evidence="4" type="primary">xdhC</name>
    <name evidence="4" type="ORF">Q4F19_06180</name>
</gene>
<evidence type="ECO:0000259" key="2">
    <source>
        <dbReference type="Pfam" id="PF02625"/>
    </source>
</evidence>
<sequence>MTELLKTHATARITVLATEGSAPRGPGTAMTVTVDSVDGTIGGGNLEYRAIEQARLLLAHPEGKWRVQDYPLGPLLGQCCGGRVRLLIERMDEALPDGTVLHFAPDRVAREPGDAPPLSARGTRPEPGERWAAPADIPRTPLMLFGAGHVGRAVARALDGLPYLVGWYDTRPDYADLPGVTLCTDDAIEECVGELQRHGAILIMTHDHALDYRLARAALSGGARYIGLIGSHTKRARFVSRLEAEAIDVTRLTCPIGLPGIAGKEPAVIAASVAAQLLIECAP</sequence>
<protein>
    <submittedName>
        <fullName evidence="4">Xanthine dehydrogenase accessory protein XdhC</fullName>
    </submittedName>
</protein>
<dbReference type="InterPro" id="IPR014308">
    <property type="entry name" value="Xanthine_DH_XdhC"/>
</dbReference>
<evidence type="ECO:0000313" key="5">
    <source>
        <dbReference type="Proteomes" id="UP001169764"/>
    </source>
</evidence>
<dbReference type="PANTHER" id="PTHR30388:SF6">
    <property type="entry name" value="XANTHINE DEHYDROGENASE SUBUNIT A-RELATED"/>
    <property type="match status" value="1"/>
</dbReference>
<evidence type="ECO:0000313" key="4">
    <source>
        <dbReference type="EMBL" id="MDO6413963.1"/>
    </source>
</evidence>
<organism evidence="4 5">
    <name type="scientific">Sphingomonas natans</name>
    <dbReference type="NCBI Taxonomy" id="3063330"/>
    <lineage>
        <taxon>Bacteria</taxon>
        <taxon>Pseudomonadati</taxon>
        <taxon>Pseudomonadota</taxon>
        <taxon>Alphaproteobacteria</taxon>
        <taxon>Sphingomonadales</taxon>
        <taxon>Sphingomonadaceae</taxon>
        <taxon>Sphingomonas</taxon>
    </lineage>
</organism>
<comment type="caution">
    <text evidence="4">The sequence shown here is derived from an EMBL/GenBank/DDBJ whole genome shotgun (WGS) entry which is preliminary data.</text>
</comment>
<feature type="region of interest" description="Disordered" evidence="1">
    <location>
        <begin position="108"/>
        <end position="132"/>
    </location>
</feature>
<keyword evidence="5" id="KW-1185">Reference proteome</keyword>
<dbReference type="InterPro" id="IPR052698">
    <property type="entry name" value="MoCofactor_Util/Proc"/>
</dbReference>
<evidence type="ECO:0000256" key="1">
    <source>
        <dbReference type="SAM" id="MobiDB-lite"/>
    </source>
</evidence>
<dbReference type="InterPro" id="IPR003777">
    <property type="entry name" value="XdhC_CoxI"/>
</dbReference>
<evidence type="ECO:0000259" key="3">
    <source>
        <dbReference type="Pfam" id="PF13478"/>
    </source>
</evidence>
<dbReference type="Proteomes" id="UP001169764">
    <property type="component" value="Unassembled WGS sequence"/>
</dbReference>